<comment type="caution">
    <text evidence="2">The sequence shown here is derived from an EMBL/GenBank/DDBJ whole genome shotgun (WGS) entry which is preliminary data.</text>
</comment>
<gene>
    <name evidence="2" type="ORF">L0661_08635</name>
</gene>
<dbReference type="GO" id="GO:0051537">
    <property type="term" value="F:2 iron, 2 sulfur cluster binding"/>
    <property type="evidence" value="ECO:0007669"/>
    <property type="project" value="InterPro"/>
</dbReference>
<evidence type="ECO:0000313" key="3">
    <source>
        <dbReference type="Proteomes" id="UP001139411"/>
    </source>
</evidence>
<name>A0A9X1TSS8_9BACT</name>
<accession>A0A9X1TSS8</accession>
<dbReference type="InterPro" id="IPR017941">
    <property type="entry name" value="Rieske_2Fe-2S"/>
</dbReference>
<evidence type="ECO:0000313" key="2">
    <source>
        <dbReference type="EMBL" id="MCF2498370.1"/>
    </source>
</evidence>
<evidence type="ECO:0000259" key="1">
    <source>
        <dbReference type="PROSITE" id="PS51296"/>
    </source>
</evidence>
<proteinExistence type="predicted"/>
<protein>
    <recommendedName>
        <fullName evidence="1">Rieske domain-containing protein</fullName>
    </recommendedName>
</protein>
<feature type="domain" description="Rieske" evidence="1">
    <location>
        <begin position="133"/>
        <end position="168"/>
    </location>
</feature>
<dbReference type="EMBL" id="JAKFFV010000004">
    <property type="protein sequence ID" value="MCF2498370.1"/>
    <property type="molecule type" value="Genomic_DNA"/>
</dbReference>
<reference evidence="2" key="1">
    <citation type="submission" date="2022-01" db="EMBL/GenBank/DDBJ databases">
        <title>Novel species in genus Dyadobacter.</title>
        <authorList>
            <person name="Ma C."/>
        </authorList>
    </citation>
    <scope>NUCLEOTIDE SEQUENCE</scope>
    <source>
        <strain evidence="2">CY357</strain>
    </source>
</reference>
<organism evidence="2 3">
    <name type="scientific">Dyadobacter chenhuakuii</name>
    <dbReference type="NCBI Taxonomy" id="2909339"/>
    <lineage>
        <taxon>Bacteria</taxon>
        <taxon>Pseudomonadati</taxon>
        <taxon>Bacteroidota</taxon>
        <taxon>Cytophagia</taxon>
        <taxon>Cytophagales</taxon>
        <taxon>Spirosomataceae</taxon>
        <taxon>Dyadobacter</taxon>
    </lineage>
</organism>
<dbReference type="PROSITE" id="PS51296">
    <property type="entry name" value="RIESKE"/>
    <property type="match status" value="1"/>
</dbReference>
<dbReference type="AlphaFoldDB" id="A0A9X1TSS8"/>
<dbReference type="RefSeq" id="WP_235177505.1">
    <property type="nucleotide sequence ID" value="NZ_JAKFFV010000004.1"/>
</dbReference>
<dbReference type="Proteomes" id="UP001139411">
    <property type="component" value="Unassembled WGS sequence"/>
</dbReference>
<sequence length="168" mass="19285">MKKPINETDQLIVGRHYNVRCAKLKMDWGEALLIPIIGEKHKDPQFSVEYEHYHIDGRFANLGSGYKYTVDRNGKTNGIIIVGKYFETEFIEVVVKRLRCQRLTTGIRPPDHAVKYWTWHDTMVGKSCKGRKCPHLGTLMAEENGVLVCPLHNLHGSIESETIIEIPR</sequence>